<feature type="compositionally biased region" description="Polar residues" evidence="1">
    <location>
        <begin position="1"/>
        <end position="33"/>
    </location>
</feature>
<organism evidence="3 4">
    <name type="scientific">Anas platyrhynchos</name>
    <name type="common">Mallard</name>
    <name type="synonym">Anas boschas</name>
    <dbReference type="NCBI Taxonomy" id="8839"/>
    <lineage>
        <taxon>Eukaryota</taxon>
        <taxon>Metazoa</taxon>
        <taxon>Chordata</taxon>
        <taxon>Craniata</taxon>
        <taxon>Vertebrata</taxon>
        <taxon>Euteleostomi</taxon>
        <taxon>Archelosauria</taxon>
        <taxon>Archosauria</taxon>
        <taxon>Dinosauria</taxon>
        <taxon>Saurischia</taxon>
        <taxon>Theropoda</taxon>
        <taxon>Coelurosauria</taxon>
        <taxon>Aves</taxon>
        <taxon>Neognathae</taxon>
        <taxon>Galloanserae</taxon>
        <taxon>Anseriformes</taxon>
        <taxon>Anatidae</taxon>
        <taxon>Anatinae</taxon>
        <taxon>Anas</taxon>
    </lineage>
</organism>
<keyword evidence="2" id="KW-0812">Transmembrane</keyword>
<feature type="region of interest" description="Disordered" evidence="1">
    <location>
        <begin position="93"/>
        <end position="120"/>
    </location>
</feature>
<dbReference type="EMBL" id="KB742931">
    <property type="protein sequence ID" value="EOB02725.1"/>
    <property type="molecule type" value="Genomic_DNA"/>
</dbReference>
<proteinExistence type="predicted"/>
<evidence type="ECO:0000313" key="3">
    <source>
        <dbReference type="EMBL" id="EOB02725.1"/>
    </source>
</evidence>
<name>R0LM03_ANAPL</name>
<sequence length="556" mass="62069">MPQQSKQVKQRQVLTVKGATNSPVSSRQRNRPQSVWEIPLKFHEQGARLETHTKVHSSGSEEKAVLSQLPVNVFALKPSHARSHFPGIFQGKEEEESSLQEKDENHSSNKSRSSYTDNPADVAILSHNPGALRILGTTILFMYRADGKPVHPTAYKQKKEESNKSIEPLQNSLGKQNLKINCVMSSLTCFIAVCYDLGSWLDLTEFSGSILLVLLRYMWDWAIAVKPLMGLEPLFVWLSLYKGVAMLLLLSNSCGLKEWYKKAKKLVSVLFGFDKKAYCAHSCITTLCHFWFYMLFEKEWPDLKTWLTDTLKENEDVAFLGMFDTTGRRTQEEIRVSYSGRLQWTYGDRAYRLQYVLKTHRTDCADSSDICFIISHTSCDLSITSTMFQQPNVRKSCAQPELRLDVQPSPRASLISMTLPGESPELLADPGCWHQTRPAPLVWVLLAGTLAASWLAFLYGAAGMADFGGASRFGAAVLLPNELLCVLGGPAQLPRVVKHPAMPGPPYLCPQPMPEESDLGHDVCCKSRNSPLQGNLLKLSPGEGKGPATLQFTKIQ</sequence>
<feature type="transmembrane region" description="Helical" evidence="2">
    <location>
        <begin position="234"/>
        <end position="256"/>
    </location>
</feature>
<gene>
    <name evidence="3" type="ORF">Anapl_01634</name>
</gene>
<feature type="transmembrane region" description="Helical" evidence="2">
    <location>
        <begin position="441"/>
        <end position="462"/>
    </location>
</feature>
<evidence type="ECO:0000256" key="1">
    <source>
        <dbReference type="SAM" id="MobiDB-lite"/>
    </source>
</evidence>
<evidence type="ECO:0000256" key="2">
    <source>
        <dbReference type="SAM" id="Phobius"/>
    </source>
</evidence>
<feature type="region of interest" description="Disordered" evidence="1">
    <location>
        <begin position="1"/>
        <end position="36"/>
    </location>
</feature>
<dbReference type="Proteomes" id="UP000296049">
    <property type="component" value="Unassembled WGS sequence"/>
</dbReference>
<keyword evidence="4" id="KW-1185">Reference proteome</keyword>
<feature type="compositionally biased region" description="Polar residues" evidence="1">
    <location>
        <begin position="108"/>
        <end position="117"/>
    </location>
</feature>
<accession>R0LM03</accession>
<keyword evidence="2" id="KW-1133">Transmembrane helix</keyword>
<reference evidence="4" key="1">
    <citation type="journal article" date="2013" name="Nat. Genet.">
        <title>The duck genome and transcriptome provide insight into an avian influenza virus reservoir species.</title>
        <authorList>
            <person name="Huang Y."/>
            <person name="Li Y."/>
            <person name="Burt D.W."/>
            <person name="Chen H."/>
            <person name="Zhang Y."/>
            <person name="Qian W."/>
            <person name="Kim H."/>
            <person name="Gan S."/>
            <person name="Zhao Y."/>
            <person name="Li J."/>
            <person name="Yi K."/>
            <person name="Feng H."/>
            <person name="Zhu P."/>
            <person name="Li B."/>
            <person name="Liu Q."/>
            <person name="Fairley S."/>
            <person name="Magor K.E."/>
            <person name="Du Z."/>
            <person name="Hu X."/>
            <person name="Goodman L."/>
            <person name="Tafer H."/>
            <person name="Vignal A."/>
            <person name="Lee T."/>
            <person name="Kim K.W."/>
            <person name="Sheng Z."/>
            <person name="An Y."/>
            <person name="Searle S."/>
            <person name="Herrero J."/>
            <person name="Groenen M.A."/>
            <person name="Crooijmans R.P."/>
            <person name="Faraut T."/>
            <person name="Cai Q."/>
            <person name="Webster R.G."/>
            <person name="Aldridge J.R."/>
            <person name="Warren W.C."/>
            <person name="Bartschat S."/>
            <person name="Kehr S."/>
            <person name="Marz M."/>
            <person name="Stadler P.F."/>
            <person name="Smith J."/>
            <person name="Kraus R.H."/>
            <person name="Zhao Y."/>
            <person name="Ren L."/>
            <person name="Fei J."/>
            <person name="Morisson M."/>
            <person name="Kaiser P."/>
            <person name="Griffin D.K."/>
            <person name="Rao M."/>
            <person name="Pitel F."/>
            <person name="Wang J."/>
            <person name="Li N."/>
        </authorList>
    </citation>
    <scope>NUCLEOTIDE SEQUENCE [LARGE SCALE GENOMIC DNA]</scope>
</reference>
<evidence type="ECO:0000313" key="4">
    <source>
        <dbReference type="Proteomes" id="UP000296049"/>
    </source>
</evidence>
<protein>
    <submittedName>
        <fullName evidence="3">Uncharacterized protein</fullName>
    </submittedName>
</protein>
<keyword evidence="2" id="KW-0472">Membrane</keyword>
<dbReference type="AlphaFoldDB" id="R0LM03"/>